<evidence type="ECO:0000313" key="1">
    <source>
        <dbReference type="EMBL" id="CAB4219667.1"/>
    </source>
</evidence>
<organism evidence="1">
    <name type="scientific">uncultured Caudovirales phage</name>
    <dbReference type="NCBI Taxonomy" id="2100421"/>
    <lineage>
        <taxon>Viruses</taxon>
        <taxon>Duplodnaviria</taxon>
        <taxon>Heunggongvirae</taxon>
        <taxon>Uroviricota</taxon>
        <taxon>Caudoviricetes</taxon>
        <taxon>Peduoviridae</taxon>
        <taxon>Maltschvirus</taxon>
        <taxon>Maltschvirus maltsch</taxon>
    </lineage>
</organism>
<gene>
    <name evidence="1" type="ORF">UFOVP1616_48</name>
</gene>
<reference evidence="1" key="1">
    <citation type="submission" date="2020-05" db="EMBL/GenBank/DDBJ databases">
        <authorList>
            <person name="Chiriac C."/>
            <person name="Salcher M."/>
            <person name="Ghai R."/>
            <person name="Kavagutti S V."/>
        </authorList>
    </citation>
    <scope>NUCLEOTIDE SEQUENCE</scope>
</reference>
<proteinExistence type="predicted"/>
<name>A0A6J5SZ23_9CAUD</name>
<dbReference type="EMBL" id="LR797480">
    <property type="protein sequence ID" value="CAB4219667.1"/>
    <property type="molecule type" value="Genomic_DNA"/>
</dbReference>
<sequence>MVPSTIRAEIIENLSTIADLHPFEFEPDIVVAPACIVGMLTVDYNSAMGNKHEATVPVTLVVKRISNRAGQKALDGYLASTGATSVKAAIESDPTLDGNIDALIVESATPGLYESGGISYLAYRFNVKLYA</sequence>
<protein>
    <recommendedName>
        <fullName evidence="2">Tail completion protein</fullName>
    </recommendedName>
</protein>
<evidence type="ECO:0008006" key="2">
    <source>
        <dbReference type="Google" id="ProtNLM"/>
    </source>
</evidence>
<accession>A0A6J5SZ23</accession>